<comment type="caution">
    <text evidence="1">The sequence shown here is derived from an EMBL/GenBank/DDBJ whole genome shotgun (WGS) entry which is preliminary data.</text>
</comment>
<accession>A0AAD8MCV5</accession>
<reference evidence="1" key="2">
    <citation type="submission" date="2023-05" db="EMBL/GenBank/DDBJ databases">
        <authorList>
            <person name="Schelkunov M.I."/>
        </authorList>
    </citation>
    <scope>NUCLEOTIDE SEQUENCE</scope>
    <source>
        <strain evidence="1">Hsosn_3</strain>
        <tissue evidence="1">Leaf</tissue>
    </source>
</reference>
<reference evidence="1" key="1">
    <citation type="submission" date="2023-02" db="EMBL/GenBank/DDBJ databases">
        <title>Genome of toxic invasive species Heracleum sosnowskyi carries increased number of genes despite the absence of recent whole-genome duplications.</title>
        <authorList>
            <person name="Schelkunov M."/>
            <person name="Shtratnikova V."/>
            <person name="Makarenko M."/>
            <person name="Klepikova A."/>
            <person name="Omelchenko D."/>
            <person name="Novikova G."/>
            <person name="Obukhova E."/>
            <person name="Bogdanov V."/>
            <person name="Penin A."/>
            <person name="Logacheva M."/>
        </authorList>
    </citation>
    <scope>NUCLEOTIDE SEQUENCE</scope>
    <source>
        <strain evidence="1">Hsosn_3</strain>
        <tissue evidence="1">Leaf</tissue>
    </source>
</reference>
<gene>
    <name evidence="1" type="ORF">POM88_033745</name>
</gene>
<dbReference type="EMBL" id="JAUIZM010000008">
    <property type="protein sequence ID" value="KAK1367653.1"/>
    <property type="molecule type" value="Genomic_DNA"/>
</dbReference>
<protein>
    <submittedName>
        <fullName evidence="1">Uncharacterized protein</fullName>
    </submittedName>
</protein>
<keyword evidence="2" id="KW-1185">Reference proteome</keyword>
<proteinExistence type="predicted"/>
<dbReference type="SUPFAM" id="SSF52047">
    <property type="entry name" value="RNI-like"/>
    <property type="match status" value="1"/>
</dbReference>
<evidence type="ECO:0000313" key="1">
    <source>
        <dbReference type="EMBL" id="KAK1367653.1"/>
    </source>
</evidence>
<dbReference type="Proteomes" id="UP001237642">
    <property type="component" value="Unassembled WGS sequence"/>
</dbReference>
<evidence type="ECO:0000313" key="2">
    <source>
        <dbReference type="Proteomes" id="UP001237642"/>
    </source>
</evidence>
<organism evidence="1 2">
    <name type="scientific">Heracleum sosnowskyi</name>
    <dbReference type="NCBI Taxonomy" id="360622"/>
    <lineage>
        <taxon>Eukaryota</taxon>
        <taxon>Viridiplantae</taxon>
        <taxon>Streptophyta</taxon>
        <taxon>Embryophyta</taxon>
        <taxon>Tracheophyta</taxon>
        <taxon>Spermatophyta</taxon>
        <taxon>Magnoliopsida</taxon>
        <taxon>eudicotyledons</taxon>
        <taxon>Gunneridae</taxon>
        <taxon>Pentapetalae</taxon>
        <taxon>asterids</taxon>
        <taxon>campanulids</taxon>
        <taxon>Apiales</taxon>
        <taxon>Apiaceae</taxon>
        <taxon>Apioideae</taxon>
        <taxon>apioid superclade</taxon>
        <taxon>Tordylieae</taxon>
        <taxon>Tordyliinae</taxon>
        <taxon>Heracleum</taxon>
    </lineage>
</organism>
<dbReference type="AlphaFoldDB" id="A0AAD8MCV5"/>
<sequence>MENIILQLIKLRLTTWILNRLPKPGSFTNLLKVELNNISITAEVSFGSQLKTLYLNVCTGIQHLSCQFSNANKLTHLLLRESEQIEWRWFECTKQLEAFGLALTTENPNTRKPVNLIKLLSSTPTITLLFLSGYTVEVLGPNYSTLKGLAPKIENLKLLELGFYNLCQLSNSLQVQNRMAGSVST</sequence>
<name>A0AAD8MCV5_9APIA</name>